<name>A0A2N3IDI9_9BACT</name>
<keyword evidence="3" id="KW-1185">Reference proteome</keyword>
<evidence type="ECO:0000313" key="3">
    <source>
        <dbReference type="Proteomes" id="UP000233618"/>
    </source>
</evidence>
<dbReference type="RefSeq" id="WP_101308561.1">
    <property type="nucleotide sequence ID" value="NZ_MVDE01000004.1"/>
</dbReference>
<sequence length="209" mass="23571">MRKLEKIVGLLAIVSVILKFLLIPYSGISLSLSILTLAVLYYPLGFAFFNRIQLRQILKKESYNGKSTLKIIGAVGVGLALSILCIGILFKLQHYPFSLTILKAGMFLASIASLIVIVQLLKTKNSFYKKILNRVSIIGGISLLLLFVSDLNIVKIQYRNHPEYIKAYEAYLKNPDNAEIQKKLGIESHKATMSEQEFDEYRKSILDEN</sequence>
<accession>A0A2N3IDI9</accession>
<keyword evidence="1" id="KW-1133">Transmembrane helix</keyword>
<feature type="transmembrane region" description="Helical" evidence="1">
    <location>
        <begin position="71"/>
        <end position="90"/>
    </location>
</feature>
<evidence type="ECO:0000256" key="1">
    <source>
        <dbReference type="SAM" id="Phobius"/>
    </source>
</evidence>
<proteinExistence type="predicted"/>
<feature type="transmembrane region" description="Helical" evidence="1">
    <location>
        <begin position="131"/>
        <end position="149"/>
    </location>
</feature>
<evidence type="ECO:0000313" key="2">
    <source>
        <dbReference type="EMBL" id="PKQ68402.1"/>
    </source>
</evidence>
<dbReference type="EMBL" id="MVDE01000004">
    <property type="protein sequence ID" value="PKQ68402.1"/>
    <property type="molecule type" value="Genomic_DNA"/>
</dbReference>
<keyword evidence="1" id="KW-0812">Transmembrane</keyword>
<comment type="caution">
    <text evidence="2">The sequence shown here is derived from an EMBL/GenBank/DDBJ whole genome shotgun (WGS) entry which is preliminary data.</text>
</comment>
<protein>
    <submittedName>
        <fullName evidence="2">Uncharacterized protein</fullName>
    </submittedName>
</protein>
<feature type="transmembrane region" description="Helical" evidence="1">
    <location>
        <begin position="7"/>
        <end position="25"/>
    </location>
</feature>
<feature type="transmembrane region" description="Helical" evidence="1">
    <location>
        <begin position="31"/>
        <end position="50"/>
    </location>
</feature>
<organism evidence="2 3">
    <name type="scientific">Labilibaculum manganireducens</name>
    <dbReference type="NCBI Taxonomy" id="1940525"/>
    <lineage>
        <taxon>Bacteria</taxon>
        <taxon>Pseudomonadati</taxon>
        <taxon>Bacteroidota</taxon>
        <taxon>Bacteroidia</taxon>
        <taxon>Marinilabiliales</taxon>
        <taxon>Marinifilaceae</taxon>
        <taxon>Labilibaculum</taxon>
    </lineage>
</organism>
<feature type="transmembrane region" description="Helical" evidence="1">
    <location>
        <begin position="96"/>
        <end position="119"/>
    </location>
</feature>
<dbReference type="Proteomes" id="UP000233618">
    <property type="component" value="Unassembled WGS sequence"/>
</dbReference>
<reference evidence="2 3" key="1">
    <citation type="journal article" date="2017" name="Front. Microbiol.">
        <title>Labilibaculum manganireducens gen. nov., sp. nov. and Labilibaculum filiforme sp. nov., Novel Bacteroidetes Isolated from Subsurface Sediments of the Baltic Sea.</title>
        <authorList>
            <person name="Vandieken V."/>
            <person name="Marshall I.P."/>
            <person name="Niemann H."/>
            <person name="Engelen B."/>
            <person name="Cypionka H."/>
        </authorList>
    </citation>
    <scope>NUCLEOTIDE SEQUENCE [LARGE SCALE GENOMIC DNA]</scope>
    <source>
        <strain evidence="2 3">59.10-2M</strain>
    </source>
</reference>
<dbReference type="AlphaFoldDB" id="A0A2N3IDI9"/>
<keyword evidence="1" id="KW-0472">Membrane</keyword>
<gene>
    <name evidence="2" type="ORF">BZG01_04090</name>
</gene>